<feature type="compositionally biased region" description="Basic and acidic residues" evidence="1">
    <location>
        <begin position="107"/>
        <end position="139"/>
    </location>
</feature>
<dbReference type="EMBL" id="CAIF01000177">
    <property type="protein sequence ID" value="CCH44984.1"/>
    <property type="molecule type" value="Genomic_DNA"/>
</dbReference>
<accession>K0KU82</accession>
<keyword evidence="2" id="KW-0732">Signal</keyword>
<evidence type="ECO:0000256" key="1">
    <source>
        <dbReference type="SAM" id="MobiDB-lite"/>
    </source>
</evidence>
<feature type="chain" id="PRO_5003834531" evidence="2">
    <location>
        <begin position="23"/>
        <end position="503"/>
    </location>
</feature>
<dbReference type="AlphaFoldDB" id="K0KU82"/>
<protein>
    <submittedName>
        <fullName evidence="3">Secreted protein</fullName>
    </submittedName>
</protein>
<feature type="signal peptide" evidence="2">
    <location>
        <begin position="1"/>
        <end position="22"/>
    </location>
</feature>
<evidence type="ECO:0000256" key="2">
    <source>
        <dbReference type="SAM" id="SignalP"/>
    </source>
</evidence>
<evidence type="ECO:0000313" key="3">
    <source>
        <dbReference type="EMBL" id="CCH44984.1"/>
    </source>
</evidence>
<evidence type="ECO:0000313" key="4">
    <source>
        <dbReference type="Proteomes" id="UP000009328"/>
    </source>
</evidence>
<comment type="caution">
    <text evidence="3">The sequence shown here is derived from an EMBL/GenBank/DDBJ whole genome shotgun (WGS) entry which is preliminary data.</text>
</comment>
<gene>
    <name evidence="3" type="ORF">BN7_4562</name>
</gene>
<dbReference type="HOGENOM" id="CLU_035993_0_0_1"/>
<proteinExistence type="predicted"/>
<dbReference type="InParanoid" id="K0KU82"/>
<sequence length="503" mass="58388">MKLISVFVRTIILFICFNCVESTWYFSEHRICDATGDSWLPFSGFRIHRKFMVKNLKPPMLHFVSLSHCNQGELNYERLIRTGRETDIEWDKPICFFREGNGNDDLNHDDGINLKESKSNNDQKKKGDKKKSSLEDTLTKGKHLKSVNPSHSNIAKQKDKIGLLKSKQVITIDEVSKKPHSISKSNLFNHTAATTSSSDLNKRDKDPHLHKQTFNALVRKISSKARFIEYKQDSLVTDLEDLEPISYQELSNKDLNNLKCFKLARRKKYAERQMMVYAPYTWVGGLFECNVNNDIKRQYIQSLKDSRDFIQPFDFKCDSKESTPLFPLIADDVTSQWIDKEKGASVSQRIPYLYTPGVLDVRYGKSAKSLGVKHGDNLFEGHDIIKKNHDSVSMDHWFKEVEINENYNYTKQDLQTLDSTTNSSSNLFDKFLQSDKKFLQPWEWDSKELLGNDNEGIGYLEHKFLSVMGRIKDKLIVDDFLNNVQEHWDNVTLSAEKLIYKLH</sequence>
<organism evidence="3 4">
    <name type="scientific">Wickerhamomyces ciferrii (strain ATCC 14091 / BCRC 22168 / CBS 111 / JCM 3599 / NBRC 0793 / NRRL Y-1031 F-60-10)</name>
    <name type="common">Yeast</name>
    <name type="synonym">Pichia ciferrii</name>
    <dbReference type="NCBI Taxonomy" id="1206466"/>
    <lineage>
        <taxon>Eukaryota</taxon>
        <taxon>Fungi</taxon>
        <taxon>Dikarya</taxon>
        <taxon>Ascomycota</taxon>
        <taxon>Saccharomycotina</taxon>
        <taxon>Saccharomycetes</taxon>
        <taxon>Phaffomycetales</taxon>
        <taxon>Wickerhamomycetaceae</taxon>
        <taxon>Wickerhamomyces</taxon>
    </lineage>
</organism>
<reference evidence="3 4" key="1">
    <citation type="journal article" date="2012" name="Eukaryot. Cell">
        <title>Draft genome sequence of Wickerhamomyces ciferrii NRRL Y-1031 F-60-10.</title>
        <authorList>
            <person name="Schneider J."/>
            <person name="Andrea H."/>
            <person name="Blom J."/>
            <person name="Jaenicke S."/>
            <person name="Ruckert C."/>
            <person name="Schorsch C."/>
            <person name="Szczepanowski R."/>
            <person name="Farwick M."/>
            <person name="Goesmann A."/>
            <person name="Puhler A."/>
            <person name="Schaffer S."/>
            <person name="Tauch A."/>
            <person name="Kohler T."/>
            <person name="Brinkrolf K."/>
        </authorList>
    </citation>
    <scope>NUCLEOTIDE SEQUENCE [LARGE SCALE GENOMIC DNA]</scope>
    <source>
        <strain evidence="4">ATCC 14091 / BCRC 22168 / CBS 111 / JCM 3599 / NBRC 0793 / NRRL Y-1031 F-60-10</strain>
    </source>
</reference>
<feature type="region of interest" description="Disordered" evidence="1">
    <location>
        <begin position="107"/>
        <end position="158"/>
    </location>
</feature>
<dbReference type="eggNOG" id="ENOG502RY5P">
    <property type="taxonomic scope" value="Eukaryota"/>
</dbReference>
<keyword evidence="4" id="KW-1185">Reference proteome</keyword>
<name>K0KU82_WICCF</name>
<dbReference type="Proteomes" id="UP000009328">
    <property type="component" value="Unassembled WGS sequence"/>
</dbReference>